<keyword evidence="3" id="KW-1185">Reference proteome</keyword>
<evidence type="ECO:0000313" key="3">
    <source>
        <dbReference type="Proteomes" id="UP000680714"/>
    </source>
</evidence>
<dbReference type="EMBL" id="JAGTUF010000016">
    <property type="protein sequence ID" value="MBR9972996.1"/>
    <property type="molecule type" value="Genomic_DNA"/>
</dbReference>
<dbReference type="Proteomes" id="UP000680714">
    <property type="component" value="Unassembled WGS sequence"/>
</dbReference>
<gene>
    <name evidence="2" type="ORF">KEC16_14825</name>
</gene>
<protein>
    <recommendedName>
        <fullName evidence="1">Transglutaminase-like domain-containing protein</fullName>
    </recommendedName>
</protein>
<feature type="domain" description="Transglutaminase-like" evidence="1">
    <location>
        <begin position="41"/>
        <end position="141"/>
    </location>
</feature>
<proteinExistence type="predicted"/>
<dbReference type="InterPro" id="IPR007562">
    <property type="entry name" value="Transglutaminase-like_domain"/>
</dbReference>
<sequence>MPRRTQMMVIAALLVAGLDGPPAWGQNADYAATVAQWTSYKDVASWLDGNFIFDQGRQKAVLERLRSQGPEGLLAHGAATTFVHKSGYCTDAAEFALEALRSINSEYNPRYVFINNSNGPANHWVIGFQMDGKIYIIDYGAGPEWQAMKGVHGPYDSLDEYKEFLAGLSIRRFRPETVSWRNMPGQLD</sequence>
<evidence type="ECO:0000313" key="2">
    <source>
        <dbReference type="EMBL" id="MBR9972996.1"/>
    </source>
</evidence>
<evidence type="ECO:0000259" key="1">
    <source>
        <dbReference type="Pfam" id="PF04473"/>
    </source>
</evidence>
<reference evidence="2 3" key="1">
    <citation type="submission" date="2021-04" db="EMBL/GenBank/DDBJ databases">
        <title>Magnetospirillum sulfuroxidans sp. nov., a facultative chemolithoautotrophic sulfur-oxidizing alphaproteobacterium isolated from freshwater sediment and proposals for Paramagetospirillum gen. nov., and Magnetospirillaceae fam. nov.</title>
        <authorList>
            <person name="Koziaeva V."/>
            <person name="Geelhoed J.S."/>
            <person name="Sorokin D.Y."/>
            <person name="Grouzdev D.S."/>
        </authorList>
    </citation>
    <scope>NUCLEOTIDE SEQUENCE [LARGE SCALE GENOMIC DNA]</scope>
    <source>
        <strain evidence="2 3">J10</strain>
    </source>
</reference>
<organism evidence="2 3">
    <name type="scientific">Magnetospirillum sulfuroxidans</name>
    <dbReference type="NCBI Taxonomy" id="611300"/>
    <lineage>
        <taxon>Bacteria</taxon>
        <taxon>Pseudomonadati</taxon>
        <taxon>Pseudomonadota</taxon>
        <taxon>Alphaproteobacteria</taxon>
        <taxon>Rhodospirillales</taxon>
        <taxon>Rhodospirillaceae</taxon>
        <taxon>Magnetospirillum</taxon>
    </lineage>
</organism>
<name>A0ABS5IF00_9PROT</name>
<dbReference type="RefSeq" id="WP_211550312.1">
    <property type="nucleotide sequence ID" value="NZ_JAGTUF010000016.1"/>
</dbReference>
<accession>A0ABS5IF00</accession>
<comment type="caution">
    <text evidence="2">The sequence shown here is derived from an EMBL/GenBank/DDBJ whole genome shotgun (WGS) entry which is preliminary data.</text>
</comment>
<dbReference type="Pfam" id="PF04473">
    <property type="entry name" value="DUF553"/>
    <property type="match status" value="1"/>
</dbReference>